<evidence type="ECO:0000256" key="3">
    <source>
        <dbReference type="SAM" id="SignalP"/>
    </source>
</evidence>
<feature type="chain" id="PRO_5044327624" evidence="3">
    <location>
        <begin position="35"/>
        <end position="689"/>
    </location>
</feature>
<dbReference type="EC" id="3.1.1.103" evidence="5"/>
<dbReference type="PANTHER" id="PTHR46825">
    <property type="entry name" value="D-ALANYL-D-ALANINE-CARBOXYPEPTIDASE/ENDOPEPTIDASE AMPH"/>
    <property type="match status" value="1"/>
</dbReference>
<evidence type="ECO:0000259" key="4">
    <source>
        <dbReference type="Pfam" id="PF00144"/>
    </source>
</evidence>
<feature type="domain" description="Beta-lactamase-related" evidence="4">
    <location>
        <begin position="79"/>
        <end position="417"/>
    </location>
</feature>
<dbReference type="Pfam" id="PF00144">
    <property type="entry name" value="Beta-lactamase"/>
    <property type="match status" value="1"/>
</dbReference>
<keyword evidence="2" id="KW-0812">Transmembrane</keyword>
<evidence type="ECO:0000313" key="5">
    <source>
        <dbReference type="EMBL" id="XDO96020.1"/>
    </source>
</evidence>
<dbReference type="PANTHER" id="PTHR46825:SF9">
    <property type="entry name" value="BETA-LACTAMASE-RELATED DOMAIN-CONTAINING PROTEIN"/>
    <property type="match status" value="1"/>
</dbReference>
<dbReference type="GO" id="GO:0016787">
    <property type="term" value="F:hydrolase activity"/>
    <property type="evidence" value="ECO:0007669"/>
    <property type="project" value="UniProtKB-KW"/>
</dbReference>
<feature type="transmembrane region" description="Helical" evidence="2">
    <location>
        <begin position="587"/>
        <end position="606"/>
    </location>
</feature>
<gene>
    <name evidence="5" type="ORF">ABOZ73_14635</name>
</gene>
<dbReference type="AlphaFoldDB" id="A0AB39KQN5"/>
<dbReference type="RefSeq" id="WP_369058876.1">
    <property type="nucleotide sequence ID" value="NZ_CP158375.1"/>
</dbReference>
<feature type="region of interest" description="Disordered" evidence="1">
    <location>
        <begin position="39"/>
        <end position="66"/>
    </location>
</feature>
<feature type="transmembrane region" description="Helical" evidence="2">
    <location>
        <begin position="664"/>
        <end position="683"/>
    </location>
</feature>
<sequence>MNQYEVERVSVRMNAKVFLAAAIGALGFASISQAQVEPSAPAAPAPRPAPTVTRPATPATPAPPAASALNPIQLEAYVDGVVGRAMADDHIAGVTVSVVQGGQVVLKKGYGVSNLEQGKAVDPDRTLFRIGSISKTFTWIALMKEVEAGRMRLDAPLNLYLPERLHIRDQGFKQQVLLRHAMNHTAGFEDRAMGQLFERDANRVRPLELYLQKERVRRVREPGMVPSYSNYAVGLAGEAVSNVVGKPFEQLTEEQIFRPLGMWRTTFREVRDVRDGLPLPMPAELAADASQGFRWAGGGYQARPYEFIGQIAPAGAASSTAGDMARYMLVLLNNGSLGADRAPLYSPRTAAGFAGQSWRPAPGVAGNNHGFMDFALPGDRRGYGHGGDTLSFHSMMVVVPELNLGVFISTNTEGGASLASALPDMIVKRFYGPAEAPLSAPAVKADPAVYAGTYLTTRRAYGGLEGFISHILGLSKVKVNDQGELITGGDSGARAWRATDREGVFKSVTGSQNLVFVVENGRAVRYFSGSGISTFERVGPFNRVNTLIALTVVALIASLATLIGLFTRDHRELRQTSIQRQASLMQTTQAILWLAAAGLFAGWASAGDDVVKIFYSWPSPLVTIASACALVAAILSVATLLILPIVWRGGRRVDSWTPWRKLRFSVTTVIFTAFSLLLAYWGALFPWSV</sequence>
<dbReference type="InterPro" id="IPR050491">
    <property type="entry name" value="AmpC-like"/>
</dbReference>
<keyword evidence="5" id="KW-0378">Hydrolase</keyword>
<evidence type="ECO:0000256" key="1">
    <source>
        <dbReference type="SAM" id="MobiDB-lite"/>
    </source>
</evidence>
<name>A0AB39KQN5_9CAUL</name>
<dbReference type="InterPro" id="IPR012338">
    <property type="entry name" value="Beta-lactam/transpept-like"/>
</dbReference>
<protein>
    <submittedName>
        <fullName evidence="5">Serine hydrolase domain-containing protein</fullName>
        <ecNumber evidence="5">3.1.1.103</ecNumber>
    </submittedName>
</protein>
<accession>A0AB39KQN5</accession>
<keyword evidence="2" id="KW-0472">Membrane</keyword>
<evidence type="ECO:0000256" key="2">
    <source>
        <dbReference type="SAM" id="Phobius"/>
    </source>
</evidence>
<organism evidence="5">
    <name type="scientific">Caulobacter sp. 73W</name>
    <dbReference type="NCBI Taxonomy" id="3161137"/>
    <lineage>
        <taxon>Bacteria</taxon>
        <taxon>Pseudomonadati</taxon>
        <taxon>Pseudomonadota</taxon>
        <taxon>Alphaproteobacteria</taxon>
        <taxon>Caulobacterales</taxon>
        <taxon>Caulobacteraceae</taxon>
        <taxon>Caulobacter</taxon>
    </lineage>
</organism>
<dbReference type="EMBL" id="CP158375">
    <property type="protein sequence ID" value="XDO96020.1"/>
    <property type="molecule type" value="Genomic_DNA"/>
</dbReference>
<feature type="transmembrane region" description="Helical" evidence="2">
    <location>
        <begin position="621"/>
        <end position="643"/>
    </location>
</feature>
<keyword evidence="3" id="KW-0732">Signal</keyword>
<proteinExistence type="predicted"/>
<feature type="signal peptide" evidence="3">
    <location>
        <begin position="1"/>
        <end position="34"/>
    </location>
</feature>
<dbReference type="InterPro" id="IPR001466">
    <property type="entry name" value="Beta-lactam-related"/>
</dbReference>
<dbReference type="Gene3D" id="3.40.710.10">
    <property type="entry name" value="DD-peptidase/beta-lactamase superfamily"/>
    <property type="match status" value="1"/>
</dbReference>
<dbReference type="SUPFAM" id="SSF56601">
    <property type="entry name" value="beta-lactamase/transpeptidase-like"/>
    <property type="match status" value="1"/>
</dbReference>
<keyword evidence="2" id="KW-1133">Transmembrane helix</keyword>
<feature type="transmembrane region" description="Helical" evidence="2">
    <location>
        <begin position="547"/>
        <end position="566"/>
    </location>
</feature>
<reference evidence="5" key="1">
    <citation type="submission" date="2024-06" db="EMBL/GenBank/DDBJ databases">
        <title>Caulobacter inopinatus, sp. nov.</title>
        <authorList>
            <person name="Donachie S.P."/>
        </authorList>
    </citation>
    <scope>NUCLEOTIDE SEQUENCE</scope>
    <source>
        <strain evidence="5">73W</strain>
    </source>
</reference>